<dbReference type="Gene3D" id="3.30.500.20">
    <property type="entry name" value="BH3703-like domains"/>
    <property type="match status" value="1"/>
</dbReference>
<proteinExistence type="predicted"/>
<sequence length="110" mass="12593">MSNIIEKQTDILNNLLNIMVNSIDGEYDSCSCLFEYDHDYQDGSTSTGAELSYILNQENKSIGIRQMGVVDSLIRELHELMKNHTGGDWKEFILSLDENGRAHTKFIYNE</sequence>
<name>A0A9P2LFQ1_ACIBA</name>
<dbReference type="SUPFAM" id="SSF160424">
    <property type="entry name" value="BH3703-like"/>
    <property type="match status" value="1"/>
</dbReference>
<gene>
    <name evidence="1" type="ORF">JHZ39_002927</name>
</gene>
<dbReference type="InterPro" id="IPR036170">
    <property type="entry name" value="YezG-like_sf"/>
</dbReference>
<protein>
    <recommendedName>
        <fullName evidence="2">DUF600 family protein</fullName>
    </recommendedName>
</protein>
<accession>A0A9P2LFQ1</accession>
<organism evidence="1">
    <name type="scientific">Acinetobacter baumannii</name>
    <dbReference type="NCBI Taxonomy" id="470"/>
    <lineage>
        <taxon>Bacteria</taxon>
        <taxon>Pseudomonadati</taxon>
        <taxon>Pseudomonadota</taxon>
        <taxon>Gammaproteobacteria</taxon>
        <taxon>Moraxellales</taxon>
        <taxon>Moraxellaceae</taxon>
        <taxon>Acinetobacter</taxon>
        <taxon>Acinetobacter calcoaceticus/baumannii complex</taxon>
    </lineage>
</organism>
<evidence type="ECO:0008006" key="2">
    <source>
        <dbReference type="Google" id="ProtNLM"/>
    </source>
</evidence>
<dbReference type="EMBL" id="AAYLMQ010000041">
    <property type="protein sequence ID" value="EGY2378511.1"/>
    <property type="molecule type" value="Genomic_DNA"/>
</dbReference>
<dbReference type="RefSeq" id="WP_070171005.1">
    <property type="nucleotide sequence ID" value="NZ_CAJHFX010000001.1"/>
</dbReference>
<dbReference type="AlphaFoldDB" id="A0A9P2LFQ1"/>
<evidence type="ECO:0000313" key="1">
    <source>
        <dbReference type="EMBL" id="EGY2378511.1"/>
    </source>
</evidence>
<reference evidence="1" key="1">
    <citation type="submission" date="2020-12" db="EMBL/GenBank/DDBJ databases">
        <authorList>
            <consortium name="Clinical and Environmental Microbiology Branch: Whole genome sequencing antimicrobial resistance pathogens in the healthcare setting"/>
        </authorList>
    </citation>
    <scope>NUCLEOTIDE SEQUENCE</scope>
    <source>
        <strain evidence="1">2018HL-00813</strain>
    </source>
</reference>
<comment type="caution">
    <text evidence="1">The sequence shown here is derived from an EMBL/GenBank/DDBJ whole genome shotgun (WGS) entry which is preliminary data.</text>
</comment>